<dbReference type="PANTHER" id="PTHR20852:SF118">
    <property type="entry name" value="GLUTAMINE SYNTHETASE, CHLOROPLASTIC_MITOCHONDRIAL"/>
    <property type="match status" value="1"/>
</dbReference>
<dbReference type="SUPFAM" id="SSF81383">
    <property type="entry name" value="F-box domain"/>
    <property type="match status" value="2"/>
</dbReference>
<name>A0AAV1YNX5_LUPLU</name>
<dbReference type="InterPro" id="IPR014746">
    <property type="entry name" value="Gln_synth/guanido_kin_cat_dom"/>
</dbReference>
<dbReference type="Pfam" id="PF00646">
    <property type="entry name" value="F-box"/>
    <property type="match status" value="2"/>
</dbReference>
<dbReference type="AlphaFoldDB" id="A0AAV1YNX5"/>
<evidence type="ECO:0000259" key="4">
    <source>
        <dbReference type="PROSITE" id="PS50181"/>
    </source>
</evidence>
<dbReference type="InterPro" id="IPR001810">
    <property type="entry name" value="F-box_dom"/>
</dbReference>
<evidence type="ECO:0000313" key="5">
    <source>
        <dbReference type="EMBL" id="CAL0334630.1"/>
    </source>
</evidence>
<comment type="subunit">
    <text evidence="1">Homooctamer.</text>
</comment>
<feature type="domain" description="F-box" evidence="4">
    <location>
        <begin position="233"/>
        <end position="273"/>
    </location>
</feature>
<evidence type="ECO:0000256" key="1">
    <source>
        <dbReference type="ARBA" id="ARBA00011823"/>
    </source>
</evidence>
<dbReference type="SMART" id="SM00256">
    <property type="entry name" value="FBOX"/>
    <property type="match status" value="2"/>
</dbReference>
<accession>A0AAV1YNX5</accession>
<proteinExistence type="predicted"/>
<feature type="region of interest" description="Disordered" evidence="3">
    <location>
        <begin position="310"/>
        <end position="332"/>
    </location>
</feature>
<keyword evidence="6" id="KW-1185">Reference proteome</keyword>
<dbReference type="InterPro" id="IPR050292">
    <property type="entry name" value="Glutamine_Synthetase"/>
</dbReference>
<dbReference type="GO" id="GO:0004356">
    <property type="term" value="F:glutamine synthetase activity"/>
    <property type="evidence" value="ECO:0007669"/>
    <property type="project" value="TreeGrafter"/>
</dbReference>
<dbReference type="Gene3D" id="1.20.1280.50">
    <property type="match status" value="2"/>
</dbReference>
<evidence type="ECO:0000256" key="2">
    <source>
        <dbReference type="ARBA" id="ARBA00030668"/>
    </source>
</evidence>
<dbReference type="CDD" id="cd22157">
    <property type="entry name" value="F-box_AtFBW1-like"/>
    <property type="match status" value="2"/>
</dbReference>
<gene>
    <name evidence="5" type="ORF">LLUT_LOCUS35690</name>
</gene>
<evidence type="ECO:0000313" key="6">
    <source>
        <dbReference type="Proteomes" id="UP001497480"/>
    </source>
</evidence>
<dbReference type="Gene3D" id="3.30.590.10">
    <property type="entry name" value="Glutamine synthetase/guanido kinase, catalytic domain"/>
    <property type="match status" value="2"/>
</dbReference>
<dbReference type="PANTHER" id="PTHR20852">
    <property type="entry name" value="GLUTAMINE SYNTHETASE"/>
    <property type="match status" value="1"/>
</dbReference>
<reference evidence="5 6" key="1">
    <citation type="submission" date="2024-03" db="EMBL/GenBank/DDBJ databases">
        <authorList>
            <person name="Martinez-Hernandez J."/>
        </authorList>
    </citation>
    <scope>NUCLEOTIDE SEQUENCE [LARGE SCALE GENOMIC DNA]</scope>
</reference>
<comment type="caution">
    <text evidence="5">The sequence shown here is derived from an EMBL/GenBank/DDBJ whole genome shotgun (WGS) entry which is preliminary data.</text>
</comment>
<sequence length="433" mass="48319">MSQISHGHNNEPATIPDGDSLHAPPPFLPFELITEILSRVPVKFLIQFKCVCKSWKTLISNPEFAQKHLSTVHHRHHLLLSINDALDNLIVRSYSLPSIFEASPPISNQSDKEAVKSEWQSTKSMREDGGYEAIKKAILNLSLRHKDHICAYGEANERRLTGKHETASINQFSWGVANRGCSIRVGRDTEKNDKGGSSKVFSVMQSKFLSHGHNNEPATIPDGDSLHAPSPFLPFELITEILYRVPVKFLIQFKCVCKSWKTLISNPEFAQKHLSTVHHRHHLILSINDALDNFIVGSYSLPSVFETSPPISNQTDKEAVKSESQSTKSMREDGGYEAIKKAILNLSLCHNDHISAYGEGNERRLSRKHETASINQFSWGVANRGCSIRVGRDTEKNGKDQVFRLIAGATASPIGQFVSSSTTFLHSIDPRVK</sequence>
<dbReference type="PROSITE" id="PS50181">
    <property type="entry name" value="FBOX"/>
    <property type="match status" value="2"/>
</dbReference>
<feature type="domain" description="F-box" evidence="4">
    <location>
        <begin position="28"/>
        <end position="68"/>
    </location>
</feature>
<dbReference type="SUPFAM" id="SSF55931">
    <property type="entry name" value="Glutamine synthetase/guanido kinase"/>
    <property type="match status" value="2"/>
</dbReference>
<evidence type="ECO:0000256" key="3">
    <source>
        <dbReference type="SAM" id="MobiDB-lite"/>
    </source>
</evidence>
<dbReference type="Proteomes" id="UP001497480">
    <property type="component" value="Unassembled WGS sequence"/>
</dbReference>
<protein>
    <recommendedName>
        <fullName evidence="2">Glutamate--ammonia ligase</fullName>
    </recommendedName>
</protein>
<dbReference type="InterPro" id="IPR036047">
    <property type="entry name" value="F-box-like_dom_sf"/>
</dbReference>
<dbReference type="GO" id="GO:0006542">
    <property type="term" value="P:glutamine biosynthetic process"/>
    <property type="evidence" value="ECO:0007669"/>
    <property type="project" value="TreeGrafter"/>
</dbReference>
<dbReference type="GO" id="GO:0005737">
    <property type="term" value="C:cytoplasm"/>
    <property type="evidence" value="ECO:0007669"/>
    <property type="project" value="TreeGrafter"/>
</dbReference>
<dbReference type="EMBL" id="CAXHTB010000026">
    <property type="protein sequence ID" value="CAL0334630.1"/>
    <property type="molecule type" value="Genomic_DNA"/>
</dbReference>
<organism evidence="5 6">
    <name type="scientific">Lupinus luteus</name>
    <name type="common">European yellow lupine</name>
    <dbReference type="NCBI Taxonomy" id="3873"/>
    <lineage>
        <taxon>Eukaryota</taxon>
        <taxon>Viridiplantae</taxon>
        <taxon>Streptophyta</taxon>
        <taxon>Embryophyta</taxon>
        <taxon>Tracheophyta</taxon>
        <taxon>Spermatophyta</taxon>
        <taxon>Magnoliopsida</taxon>
        <taxon>eudicotyledons</taxon>
        <taxon>Gunneridae</taxon>
        <taxon>Pentapetalae</taxon>
        <taxon>rosids</taxon>
        <taxon>fabids</taxon>
        <taxon>Fabales</taxon>
        <taxon>Fabaceae</taxon>
        <taxon>Papilionoideae</taxon>
        <taxon>50 kb inversion clade</taxon>
        <taxon>genistoids sensu lato</taxon>
        <taxon>core genistoids</taxon>
        <taxon>Genisteae</taxon>
        <taxon>Lupinus</taxon>
    </lineage>
</organism>